<proteinExistence type="predicted"/>
<dbReference type="Proteomes" id="UP000030905">
    <property type="component" value="Chromosome"/>
</dbReference>
<dbReference type="EMBL" id="JPGY02000001">
    <property type="protein sequence ID" value="KRU11971.1"/>
    <property type="molecule type" value="Genomic_DNA"/>
</dbReference>
<organism evidence="1 4">
    <name type="scientific">Clostridium pasteurianum DSM 525 = ATCC 6013</name>
    <dbReference type="NCBI Taxonomy" id="1262449"/>
    <lineage>
        <taxon>Bacteria</taxon>
        <taxon>Bacillati</taxon>
        <taxon>Bacillota</taxon>
        <taxon>Clostridia</taxon>
        <taxon>Eubacteriales</taxon>
        <taxon>Clostridiaceae</taxon>
        <taxon>Clostridium</taxon>
    </lineage>
</organism>
<reference evidence="2" key="2">
    <citation type="submission" date="2015-10" db="EMBL/GenBank/DDBJ databases">
        <title>Improved Draft Genome Sequence of Clostridium pasteurianum Strain ATCC 6013 (DSM 525) Using a Hybrid Next-Generation Sequencing Approach.</title>
        <authorList>
            <person name="Pyne M.E."/>
            <person name="Utturkar S.M."/>
            <person name="Brown S.D."/>
            <person name="Moo-Young M."/>
            <person name="Chung D.A."/>
            <person name="Chou P.C."/>
        </authorList>
    </citation>
    <scope>NUCLEOTIDE SEQUENCE</scope>
    <source>
        <strain evidence="2">ATCC 6013</strain>
    </source>
</reference>
<dbReference type="RefSeq" id="WP_003444332.1">
    <property type="nucleotide sequence ID" value="NZ_ANZB01000004.1"/>
</dbReference>
<dbReference type="KEGG" id="cpat:CLPA_c19610"/>
<reference evidence="2 3" key="3">
    <citation type="journal article" name="Genome Announc.">
        <title>Improved Draft Genome Sequence of Clostridium pasteurianum Strain ATCC 6013 (DSM 525) Using a Hybrid Next-Generation Sequencing Approach.</title>
        <authorList>
            <person name="Pyne M.E."/>
            <person name="Utturkar S."/>
            <person name="Brown S.D."/>
            <person name="Moo-Young M."/>
            <person name="Chung D.A."/>
            <person name="Chou C.P."/>
        </authorList>
    </citation>
    <scope>NUCLEOTIDE SEQUENCE [LARGE SCALE GENOMIC DNA]</scope>
    <source>
        <strain evidence="2 3">ATCC 6013</strain>
    </source>
</reference>
<gene>
    <name evidence="1" type="ORF">CLPA_c19610</name>
    <name evidence="2" type="ORF">CP6013_01218</name>
</gene>
<sequence length="84" mass="9184">MWKAYKNYIEECACKQHEAINNQCIDDILIYAIALDIDKDFLEFYSEKLVYDDNTENLYGDSSNFGGFSGGGDCSGGGGGSGAF</sequence>
<evidence type="ECO:0000313" key="1">
    <source>
        <dbReference type="EMBL" id="AJA52019.1"/>
    </source>
</evidence>
<protein>
    <submittedName>
        <fullName evidence="1">Uncharacterized protein</fullName>
    </submittedName>
</protein>
<accession>A0A0H3J288</accession>
<reference evidence="1 4" key="1">
    <citation type="journal article" date="2015" name="Genome Announc.">
        <title>Complete Genome Sequence of the Nitrogen-Fixing and Solvent-Producing Clostridium pasteurianum DSM 525.</title>
        <authorList>
            <person name="Poehlein A."/>
            <person name="Grosse-Honebrink A."/>
            <person name="Zhang Y."/>
            <person name="Minton N.P."/>
            <person name="Daniel R."/>
        </authorList>
    </citation>
    <scope>NUCLEOTIDE SEQUENCE [LARGE SCALE GENOMIC DNA]</scope>
    <source>
        <strain evidence="1">DSM 525</strain>
        <strain evidence="4">DSM 525 / ATCC 6013</strain>
    </source>
</reference>
<dbReference type="AlphaFoldDB" id="A0A0H3J288"/>
<dbReference type="Proteomes" id="UP000028042">
    <property type="component" value="Unassembled WGS sequence"/>
</dbReference>
<dbReference type="GeneID" id="93074117"/>
<dbReference type="EMBL" id="CP009268">
    <property type="protein sequence ID" value="AJA52019.1"/>
    <property type="molecule type" value="Genomic_DNA"/>
</dbReference>
<dbReference type="PATRIC" id="fig|1262449.3.peg.1799"/>
<name>A0A0H3J288_CLOPA</name>
<evidence type="ECO:0000313" key="3">
    <source>
        <dbReference type="Proteomes" id="UP000028042"/>
    </source>
</evidence>
<evidence type="ECO:0000313" key="2">
    <source>
        <dbReference type="EMBL" id="KRU11971.1"/>
    </source>
</evidence>
<evidence type="ECO:0000313" key="4">
    <source>
        <dbReference type="Proteomes" id="UP000030905"/>
    </source>
</evidence>
<dbReference type="KEGG" id="cpae:CPAST_c19610"/>
<keyword evidence="4" id="KW-1185">Reference proteome</keyword>